<dbReference type="EMBL" id="CWQY01000026">
    <property type="protein sequence ID" value="CSD08537.1"/>
    <property type="molecule type" value="Genomic_DNA"/>
</dbReference>
<name>A0A655VP65_VIBCL</name>
<evidence type="ECO:0000313" key="2">
    <source>
        <dbReference type="Proteomes" id="UP000041770"/>
    </source>
</evidence>
<dbReference type="AlphaFoldDB" id="A0A655VP65"/>
<accession>A0A655VP65</accession>
<proteinExistence type="predicted"/>
<gene>
    <name evidence="1" type="ORF">ERS013200_03120</name>
</gene>
<reference evidence="1 2" key="1">
    <citation type="submission" date="2015-07" db="EMBL/GenBank/DDBJ databases">
        <authorList>
            <consortium name="Pathogen Informatics"/>
        </authorList>
    </citation>
    <scope>NUCLEOTIDE SEQUENCE [LARGE SCALE GENOMIC DNA]</scope>
    <source>
        <strain evidence="1 2">A316</strain>
    </source>
</reference>
<dbReference type="Proteomes" id="UP000041770">
    <property type="component" value="Unassembled WGS sequence"/>
</dbReference>
<organism evidence="1 2">
    <name type="scientific">Vibrio cholerae</name>
    <dbReference type="NCBI Taxonomy" id="666"/>
    <lineage>
        <taxon>Bacteria</taxon>
        <taxon>Pseudomonadati</taxon>
        <taxon>Pseudomonadota</taxon>
        <taxon>Gammaproteobacteria</taxon>
        <taxon>Vibrionales</taxon>
        <taxon>Vibrionaceae</taxon>
        <taxon>Vibrio</taxon>
    </lineage>
</organism>
<sequence>MALNRSPLAAYPRVNEGQKQFQNKSANDRQSTYLSEVMCQQNWPSPQRKAPSHRYLESWAYCCFDPNRQGLGSVVGDHQSLLRRVFSQSCLDQTLRHSRSSHKCCVVFFRQSRPTRAFLALDYSYSAFPHRQNCP</sequence>
<protein>
    <submittedName>
        <fullName evidence="1">Uncharacterized protein</fullName>
    </submittedName>
</protein>
<evidence type="ECO:0000313" key="1">
    <source>
        <dbReference type="EMBL" id="CSD08537.1"/>
    </source>
</evidence>